<evidence type="ECO:0000313" key="2">
    <source>
        <dbReference type="Proteomes" id="UP000579812"/>
    </source>
</evidence>
<evidence type="ECO:0000313" key="1">
    <source>
        <dbReference type="EMBL" id="KAF4094572.1"/>
    </source>
</evidence>
<organism evidence="1 2">
    <name type="scientific">Onychostoma macrolepis</name>
    <dbReference type="NCBI Taxonomy" id="369639"/>
    <lineage>
        <taxon>Eukaryota</taxon>
        <taxon>Metazoa</taxon>
        <taxon>Chordata</taxon>
        <taxon>Craniata</taxon>
        <taxon>Vertebrata</taxon>
        <taxon>Euteleostomi</taxon>
        <taxon>Actinopterygii</taxon>
        <taxon>Neopterygii</taxon>
        <taxon>Teleostei</taxon>
        <taxon>Ostariophysi</taxon>
        <taxon>Cypriniformes</taxon>
        <taxon>Cyprinidae</taxon>
        <taxon>Acrossocheilinae</taxon>
        <taxon>Onychostoma</taxon>
    </lineage>
</organism>
<protein>
    <submittedName>
        <fullName evidence="1">Uncharacterized protein</fullName>
    </submittedName>
</protein>
<dbReference type="EMBL" id="JAAMOB010000089">
    <property type="protein sequence ID" value="KAF4094572.1"/>
    <property type="molecule type" value="Genomic_DNA"/>
</dbReference>
<accession>A0A7J6BLK5</accession>
<gene>
    <name evidence="1" type="ORF">G5714_024704</name>
</gene>
<proteinExistence type="predicted"/>
<sequence length="213" mass="22763">MPRDTSRWRAGQYLGAPHSRVWFSLTMKAKLRGFSATPGPEHVSLAGWALPQRPLSAVLVRSQLSSRGFSAAPGPETCLAGGAQRHVSLAGWALPQRPLVRFSVAVTAKLQGLFGGQAQKHVSLVGWALPQRPLLCLSVAVKAKLQRLFGDARPRNTSRWWGGHYPSAPWSVLVRSQLSSRGFSAAPGPETRLAGGVGTTPAPLTLFVGNSES</sequence>
<dbReference type="Proteomes" id="UP000579812">
    <property type="component" value="Unassembled WGS sequence"/>
</dbReference>
<reference evidence="1 2" key="1">
    <citation type="submission" date="2020-04" db="EMBL/GenBank/DDBJ databases">
        <title>Chromosome-level genome assembly of a cyprinid fish Onychostoma macrolepis by integration of Nanopore Sequencing, Bionano and Hi-C technology.</title>
        <authorList>
            <person name="Wang D."/>
        </authorList>
    </citation>
    <scope>NUCLEOTIDE SEQUENCE [LARGE SCALE GENOMIC DNA]</scope>
    <source>
        <strain evidence="1">SWU-2019</strain>
        <tissue evidence="1">Muscle</tissue>
    </source>
</reference>
<dbReference type="AlphaFoldDB" id="A0A7J6BLK5"/>
<comment type="caution">
    <text evidence="1">The sequence shown here is derived from an EMBL/GenBank/DDBJ whole genome shotgun (WGS) entry which is preliminary data.</text>
</comment>
<name>A0A7J6BLK5_9TELE</name>
<keyword evidence="2" id="KW-1185">Reference proteome</keyword>